<evidence type="ECO:0000256" key="1">
    <source>
        <dbReference type="SAM" id="MobiDB-lite"/>
    </source>
</evidence>
<keyword evidence="2" id="KW-0472">Membrane</keyword>
<dbReference type="EMBL" id="NIZV01000671">
    <property type="protein sequence ID" value="RSL82998.1"/>
    <property type="molecule type" value="Genomic_DNA"/>
</dbReference>
<keyword evidence="2" id="KW-1133">Transmembrane helix</keyword>
<keyword evidence="4" id="KW-1185">Reference proteome</keyword>
<organism evidence="3 4">
    <name type="scientific">Fusarium ambrosium</name>
    <dbReference type="NCBI Taxonomy" id="131363"/>
    <lineage>
        <taxon>Eukaryota</taxon>
        <taxon>Fungi</taxon>
        <taxon>Dikarya</taxon>
        <taxon>Ascomycota</taxon>
        <taxon>Pezizomycotina</taxon>
        <taxon>Sordariomycetes</taxon>
        <taxon>Hypocreomycetidae</taxon>
        <taxon>Hypocreales</taxon>
        <taxon>Nectriaceae</taxon>
        <taxon>Fusarium</taxon>
        <taxon>Fusarium solani species complex</taxon>
    </lineage>
</organism>
<evidence type="ECO:0000256" key="2">
    <source>
        <dbReference type="SAM" id="Phobius"/>
    </source>
</evidence>
<evidence type="ECO:0000313" key="3">
    <source>
        <dbReference type="EMBL" id="RSL82998.1"/>
    </source>
</evidence>
<feature type="region of interest" description="Disordered" evidence="1">
    <location>
        <begin position="1"/>
        <end position="54"/>
    </location>
</feature>
<sequence length="230" mass="24747">MSVNGSIISSPKPEPASDIVQHPSGAHSFPTTTVTSGDDSDAVPNSAGPAPPAKALSTKTLAQLQYEACLTDDILHFLSTAVFARHRGLHPLGARVHLKDPPWFDADAPPSLPRFLFQDPASRFSNSSRPGIPLMGLAGLAWLVLYYLLRKAWDLFVKSKTSETRNHEATLSLQAAKPSIEFDGLLLEATKAATGCLSVDKVGRMKYMSSMYRISVVKGSKGRWGEASEG</sequence>
<protein>
    <submittedName>
        <fullName evidence="3">Uncharacterized protein</fullName>
    </submittedName>
</protein>
<evidence type="ECO:0000313" key="4">
    <source>
        <dbReference type="Proteomes" id="UP000288429"/>
    </source>
</evidence>
<comment type="caution">
    <text evidence="3">The sequence shown here is derived from an EMBL/GenBank/DDBJ whole genome shotgun (WGS) entry which is preliminary data.</text>
</comment>
<dbReference type="AlphaFoldDB" id="A0A428RZI3"/>
<name>A0A428RZI3_9HYPO</name>
<accession>A0A428RZI3</accession>
<dbReference type="Proteomes" id="UP000288429">
    <property type="component" value="Unassembled WGS sequence"/>
</dbReference>
<reference evidence="3 4" key="1">
    <citation type="submission" date="2017-06" db="EMBL/GenBank/DDBJ databases">
        <title>Cmopartive genomic analysis of Ambrosia Fusariam Clade fungi.</title>
        <authorList>
            <person name="Stajich J.E."/>
            <person name="Carrillo J."/>
            <person name="Kijimoto T."/>
            <person name="Eskalen A."/>
            <person name="O'Donnell K."/>
            <person name="Kasson M."/>
        </authorList>
    </citation>
    <scope>NUCLEOTIDE SEQUENCE [LARGE SCALE GENOMIC DNA]</scope>
    <source>
        <strain evidence="3 4">NRRL 20438</strain>
    </source>
</reference>
<keyword evidence="2" id="KW-0812">Transmembrane</keyword>
<feature type="transmembrane region" description="Helical" evidence="2">
    <location>
        <begin position="131"/>
        <end position="149"/>
    </location>
</feature>
<gene>
    <name evidence="3" type="ORF">CDV31_016884</name>
</gene>
<proteinExistence type="predicted"/>